<name>A0A1H3WCJ8_9EURY</name>
<evidence type="ECO:0000313" key="7">
    <source>
        <dbReference type="EMBL" id="SDZ84072.1"/>
    </source>
</evidence>
<dbReference type="PROSITE" id="PS50977">
    <property type="entry name" value="HTH_TETR_2"/>
    <property type="match status" value="1"/>
</dbReference>
<dbReference type="PANTHER" id="PTHR30055:SF234">
    <property type="entry name" value="HTH-TYPE TRANSCRIPTIONAL REGULATOR BETI"/>
    <property type="match status" value="1"/>
</dbReference>
<dbReference type="InterPro" id="IPR036271">
    <property type="entry name" value="Tet_transcr_reg_TetR-rel_C_sf"/>
</dbReference>
<reference evidence="7 8" key="1">
    <citation type="submission" date="2016-10" db="EMBL/GenBank/DDBJ databases">
        <authorList>
            <person name="de Groot N.N."/>
        </authorList>
    </citation>
    <scope>NUCLEOTIDE SEQUENCE [LARGE SCALE GENOMIC DNA]</scope>
    <source>
        <strain evidence="7 8">CGMCC 1.8712</strain>
    </source>
</reference>
<dbReference type="SUPFAM" id="SSF48498">
    <property type="entry name" value="Tetracyclin repressor-like, C-terminal domain"/>
    <property type="match status" value="1"/>
</dbReference>
<dbReference type="EMBL" id="FNQT01000001">
    <property type="protein sequence ID" value="SDZ84072.1"/>
    <property type="molecule type" value="Genomic_DNA"/>
</dbReference>
<feature type="DNA-binding region" description="H-T-H motif" evidence="5">
    <location>
        <begin position="35"/>
        <end position="54"/>
    </location>
</feature>
<dbReference type="Gene3D" id="1.10.357.10">
    <property type="entry name" value="Tetracycline Repressor, domain 2"/>
    <property type="match status" value="1"/>
</dbReference>
<dbReference type="Pfam" id="PF13977">
    <property type="entry name" value="TetR_C_6"/>
    <property type="match status" value="1"/>
</dbReference>
<dbReference type="Pfam" id="PF00440">
    <property type="entry name" value="TetR_N"/>
    <property type="match status" value="1"/>
</dbReference>
<evidence type="ECO:0000259" key="6">
    <source>
        <dbReference type="PROSITE" id="PS50977"/>
    </source>
</evidence>
<dbReference type="AlphaFoldDB" id="A0A1H3WCJ8"/>
<dbReference type="InterPro" id="IPR001647">
    <property type="entry name" value="HTH_TetR"/>
</dbReference>
<keyword evidence="1" id="KW-0678">Repressor</keyword>
<dbReference type="OrthoDB" id="135877at2157"/>
<gene>
    <name evidence="7" type="ORF">SAMN04488065_0700</name>
</gene>
<keyword evidence="3 5" id="KW-0238">DNA-binding</keyword>
<evidence type="ECO:0000256" key="4">
    <source>
        <dbReference type="ARBA" id="ARBA00023163"/>
    </source>
</evidence>
<evidence type="ECO:0000256" key="2">
    <source>
        <dbReference type="ARBA" id="ARBA00023015"/>
    </source>
</evidence>
<keyword evidence="2" id="KW-0805">Transcription regulation</keyword>
<dbReference type="InterPro" id="IPR039538">
    <property type="entry name" value="BetI_C"/>
</dbReference>
<organism evidence="7 8">
    <name type="scientific">Haloplanus vescus</name>
    <dbReference type="NCBI Taxonomy" id="555874"/>
    <lineage>
        <taxon>Archaea</taxon>
        <taxon>Methanobacteriati</taxon>
        <taxon>Methanobacteriota</taxon>
        <taxon>Stenosarchaea group</taxon>
        <taxon>Halobacteria</taxon>
        <taxon>Halobacteriales</taxon>
        <taxon>Haloferacaceae</taxon>
        <taxon>Haloplanus</taxon>
    </lineage>
</organism>
<protein>
    <submittedName>
        <fullName evidence="7">Transcriptional regulator, TetR family</fullName>
    </submittedName>
</protein>
<proteinExistence type="predicted"/>
<keyword evidence="4" id="KW-0804">Transcription</keyword>
<dbReference type="Proteomes" id="UP000236755">
    <property type="component" value="Unassembled WGS sequence"/>
</dbReference>
<dbReference type="GO" id="GO:0000976">
    <property type="term" value="F:transcription cis-regulatory region binding"/>
    <property type="evidence" value="ECO:0007669"/>
    <property type="project" value="TreeGrafter"/>
</dbReference>
<dbReference type="SUPFAM" id="SSF46689">
    <property type="entry name" value="Homeodomain-like"/>
    <property type="match status" value="1"/>
</dbReference>
<dbReference type="InterPro" id="IPR009057">
    <property type="entry name" value="Homeodomain-like_sf"/>
</dbReference>
<accession>A0A1H3WCJ8</accession>
<evidence type="ECO:0000256" key="5">
    <source>
        <dbReference type="PROSITE-ProRule" id="PRU00335"/>
    </source>
</evidence>
<sequence length="205" mass="22877">MPFDAPFGTDTDETRTAILRATYAALIEHGYEDLTVQRIGDEFPKSKSLIYQHYDGKDEVLVALLEYLLDHFESQIPEPATDDADDCLQTLLSFVLAPDPSEARASLTKVMAELRGQAPHNETFRSYFSANDRRFRRDLATLIERGVDEGVYRPVDAESVASFLLTVLAGETMRRATTDGTVDSEAVCAELNTYVETRLLDGTDD</sequence>
<dbReference type="STRING" id="555874.SAMN04488065_0700"/>
<feature type="domain" description="HTH tetR-type" evidence="6">
    <location>
        <begin position="12"/>
        <end position="72"/>
    </location>
</feature>
<evidence type="ECO:0000313" key="8">
    <source>
        <dbReference type="Proteomes" id="UP000236755"/>
    </source>
</evidence>
<keyword evidence="8" id="KW-1185">Reference proteome</keyword>
<evidence type="ECO:0000256" key="3">
    <source>
        <dbReference type="ARBA" id="ARBA00023125"/>
    </source>
</evidence>
<dbReference type="GO" id="GO:0003700">
    <property type="term" value="F:DNA-binding transcription factor activity"/>
    <property type="evidence" value="ECO:0007669"/>
    <property type="project" value="TreeGrafter"/>
</dbReference>
<evidence type="ECO:0000256" key="1">
    <source>
        <dbReference type="ARBA" id="ARBA00022491"/>
    </source>
</evidence>
<dbReference type="PANTHER" id="PTHR30055">
    <property type="entry name" value="HTH-TYPE TRANSCRIPTIONAL REGULATOR RUTR"/>
    <property type="match status" value="1"/>
</dbReference>
<dbReference type="InterPro" id="IPR050109">
    <property type="entry name" value="HTH-type_TetR-like_transc_reg"/>
</dbReference>
<dbReference type="RefSeq" id="WP_176791169.1">
    <property type="nucleotide sequence ID" value="NZ_FNQT01000001.1"/>
</dbReference>